<evidence type="ECO:0000313" key="2">
    <source>
        <dbReference type="Proteomes" id="UP000034045"/>
    </source>
</evidence>
<reference evidence="1 2" key="1">
    <citation type="journal article" date="2015" name="Nature">
        <title>rRNA introns, odd ribosomes, and small enigmatic genomes across a large radiation of phyla.</title>
        <authorList>
            <person name="Brown C.T."/>
            <person name="Hug L.A."/>
            <person name="Thomas B.C."/>
            <person name="Sharon I."/>
            <person name="Castelle C.J."/>
            <person name="Singh A."/>
            <person name="Wilkins M.J."/>
            <person name="Williams K.H."/>
            <person name="Banfield J.F."/>
        </authorList>
    </citation>
    <scope>NUCLEOTIDE SEQUENCE [LARGE SCALE GENOMIC DNA]</scope>
</reference>
<accession>A0A0F9ZZM2</accession>
<dbReference type="Proteomes" id="UP000034045">
    <property type="component" value="Unassembled WGS sequence"/>
</dbReference>
<organism evidence="1 2">
    <name type="scientific">Candidatus Roizmanbacteria bacterium GW2011_GWA2_33_33</name>
    <dbReference type="NCBI Taxonomy" id="1618476"/>
    <lineage>
        <taxon>Bacteria</taxon>
        <taxon>Candidatus Roizmaniibacteriota</taxon>
    </lineage>
</organism>
<comment type="caution">
    <text evidence="1">The sequence shown here is derived from an EMBL/GenBank/DDBJ whole genome shotgun (WGS) entry which is preliminary data.</text>
</comment>
<protein>
    <submittedName>
        <fullName evidence="1">Uncharacterized protein</fullName>
    </submittedName>
</protein>
<proteinExistence type="predicted"/>
<dbReference type="EMBL" id="LBPD01000032">
    <property type="protein sequence ID" value="KKP49793.1"/>
    <property type="molecule type" value="Genomic_DNA"/>
</dbReference>
<sequence>MLEMTVRNTRLALLDNRISNFAEGFRNGITSRDYFIKCREIIYGNKFFKGSATIYILGQDTDTPLPQDVNKLFQEINICDAKAFANGSKTVLGISGWVYAGADSNTGPENWSKSFSFER</sequence>
<gene>
    <name evidence="1" type="ORF">UR42_C0032G0005</name>
</gene>
<dbReference type="AlphaFoldDB" id="A0A0F9ZZM2"/>
<name>A0A0F9ZZM2_9BACT</name>
<evidence type="ECO:0000313" key="1">
    <source>
        <dbReference type="EMBL" id="KKP49793.1"/>
    </source>
</evidence>